<dbReference type="Pfam" id="PF07690">
    <property type="entry name" value="MFS_1"/>
    <property type="match status" value="1"/>
</dbReference>
<dbReference type="Proteomes" id="UP001497623">
    <property type="component" value="Unassembled WGS sequence"/>
</dbReference>
<comment type="subcellular location">
    <subcellularLocation>
        <location evidence="1">Membrane</location>
        <topology evidence="1">Multi-pass membrane protein</topology>
    </subcellularLocation>
</comment>
<keyword evidence="8" id="KW-1185">Reference proteome</keyword>
<evidence type="ECO:0000313" key="7">
    <source>
        <dbReference type="EMBL" id="CAL4213330.1"/>
    </source>
</evidence>
<dbReference type="PROSITE" id="PS00216">
    <property type="entry name" value="SUGAR_TRANSPORT_1"/>
    <property type="match status" value="1"/>
</dbReference>
<dbReference type="InterPro" id="IPR005829">
    <property type="entry name" value="Sugar_transporter_CS"/>
</dbReference>
<dbReference type="SUPFAM" id="SSF103473">
    <property type="entry name" value="MFS general substrate transporter"/>
    <property type="match status" value="1"/>
</dbReference>
<keyword evidence="2 5" id="KW-0812">Transmembrane</keyword>
<dbReference type="GO" id="GO:0022857">
    <property type="term" value="F:transmembrane transporter activity"/>
    <property type="evidence" value="ECO:0007669"/>
    <property type="project" value="InterPro"/>
</dbReference>
<evidence type="ECO:0000256" key="4">
    <source>
        <dbReference type="ARBA" id="ARBA00023136"/>
    </source>
</evidence>
<accession>A0AAV2SK18</accession>
<dbReference type="InterPro" id="IPR011701">
    <property type="entry name" value="MFS"/>
</dbReference>
<feature type="transmembrane region" description="Helical" evidence="5">
    <location>
        <begin position="90"/>
        <end position="110"/>
    </location>
</feature>
<keyword evidence="4 5" id="KW-0472">Membrane</keyword>
<dbReference type="PROSITE" id="PS50850">
    <property type="entry name" value="MFS"/>
    <property type="match status" value="1"/>
</dbReference>
<organism evidence="7 8">
    <name type="scientific">Meganyctiphanes norvegica</name>
    <name type="common">Northern krill</name>
    <name type="synonym">Thysanopoda norvegica</name>
    <dbReference type="NCBI Taxonomy" id="48144"/>
    <lineage>
        <taxon>Eukaryota</taxon>
        <taxon>Metazoa</taxon>
        <taxon>Ecdysozoa</taxon>
        <taxon>Arthropoda</taxon>
        <taxon>Crustacea</taxon>
        <taxon>Multicrustacea</taxon>
        <taxon>Malacostraca</taxon>
        <taxon>Eumalacostraca</taxon>
        <taxon>Eucarida</taxon>
        <taxon>Euphausiacea</taxon>
        <taxon>Euphausiidae</taxon>
        <taxon>Meganyctiphanes</taxon>
    </lineage>
</organism>
<evidence type="ECO:0000313" key="8">
    <source>
        <dbReference type="Proteomes" id="UP001497623"/>
    </source>
</evidence>
<feature type="transmembrane region" description="Helical" evidence="5">
    <location>
        <begin position="142"/>
        <end position="159"/>
    </location>
</feature>
<comment type="caution">
    <text evidence="7">The sequence shown here is derived from an EMBL/GenBank/DDBJ whole genome shotgun (WGS) entry which is preliminary data.</text>
</comment>
<proteinExistence type="predicted"/>
<name>A0AAV2SK18_MEGNR</name>
<dbReference type="PANTHER" id="PTHR24064">
    <property type="entry name" value="SOLUTE CARRIER FAMILY 22 MEMBER"/>
    <property type="match status" value="1"/>
</dbReference>
<evidence type="ECO:0000256" key="3">
    <source>
        <dbReference type="ARBA" id="ARBA00022989"/>
    </source>
</evidence>
<dbReference type="InterPro" id="IPR020846">
    <property type="entry name" value="MFS_dom"/>
</dbReference>
<dbReference type="EMBL" id="CAXKWB010088895">
    <property type="protein sequence ID" value="CAL4213330.1"/>
    <property type="molecule type" value="Genomic_DNA"/>
</dbReference>
<reference evidence="7 8" key="1">
    <citation type="submission" date="2024-05" db="EMBL/GenBank/DDBJ databases">
        <authorList>
            <person name="Wallberg A."/>
        </authorList>
    </citation>
    <scope>NUCLEOTIDE SEQUENCE [LARGE SCALE GENOMIC DNA]</scope>
</reference>
<dbReference type="Gene3D" id="1.20.1250.20">
    <property type="entry name" value="MFS general substrate transporter like domains"/>
    <property type="match status" value="1"/>
</dbReference>
<gene>
    <name evidence="7" type="ORF">MNOR_LOCUS38540</name>
</gene>
<evidence type="ECO:0000259" key="6">
    <source>
        <dbReference type="PROSITE" id="PS50850"/>
    </source>
</evidence>
<evidence type="ECO:0000256" key="2">
    <source>
        <dbReference type="ARBA" id="ARBA00022692"/>
    </source>
</evidence>
<dbReference type="InterPro" id="IPR036259">
    <property type="entry name" value="MFS_trans_sf"/>
</dbReference>
<protein>
    <recommendedName>
        <fullName evidence="6">Major facilitator superfamily (MFS) profile domain-containing protein</fullName>
    </recommendedName>
</protein>
<keyword evidence="3 5" id="KW-1133">Transmembrane helix</keyword>
<dbReference type="GO" id="GO:0016020">
    <property type="term" value="C:membrane"/>
    <property type="evidence" value="ECO:0007669"/>
    <property type="project" value="UniProtKB-SubCell"/>
</dbReference>
<sequence>MDNIVFNASLSKCTVGIESDTNSTVSGSCSKWTYDTSEYSSTITTEFNLVCSQSWLSPAYQTCYILGTLAGDLIGGTISDRFGRRTAFRIGVLASFLCVLVIGFSPWLPLILFARVMQGIAYTVMFCPSITLIMIRPTQKNLFAPIALKVICMVALLVPPG</sequence>
<feature type="non-terminal residue" evidence="7">
    <location>
        <position position="161"/>
    </location>
</feature>
<evidence type="ECO:0000256" key="5">
    <source>
        <dbReference type="SAM" id="Phobius"/>
    </source>
</evidence>
<feature type="transmembrane region" description="Helical" evidence="5">
    <location>
        <begin position="116"/>
        <end position="135"/>
    </location>
</feature>
<evidence type="ECO:0000256" key="1">
    <source>
        <dbReference type="ARBA" id="ARBA00004141"/>
    </source>
</evidence>
<dbReference type="AlphaFoldDB" id="A0AAV2SK18"/>
<feature type="domain" description="Major facilitator superfamily (MFS) profile" evidence="6">
    <location>
        <begin position="1"/>
        <end position="161"/>
    </location>
</feature>